<feature type="transmembrane region" description="Helical" evidence="2">
    <location>
        <begin position="6"/>
        <end position="26"/>
    </location>
</feature>
<evidence type="ECO:0000313" key="4">
    <source>
        <dbReference type="Proteomes" id="UP000192920"/>
    </source>
</evidence>
<feature type="compositionally biased region" description="Basic and acidic residues" evidence="1">
    <location>
        <begin position="59"/>
        <end position="85"/>
    </location>
</feature>
<name>A0A1Y6B8U9_9NEIS</name>
<dbReference type="EMBL" id="FXAG01000002">
    <property type="protein sequence ID" value="SME98881.1"/>
    <property type="molecule type" value="Genomic_DNA"/>
</dbReference>
<reference evidence="4" key="1">
    <citation type="submission" date="2017-04" db="EMBL/GenBank/DDBJ databases">
        <authorList>
            <person name="Varghese N."/>
            <person name="Submissions S."/>
        </authorList>
    </citation>
    <scope>NUCLEOTIDE SEQUENCE [LARGE SCALE GENOMIC DNA]</scope>
    <source>
        <strain evidence="4">DSM 22618</strain>
    </source>
</reference>
<keyword evidence="2" id="KW-0812">Transmembrane</keyword>
<evidence type="ECO:0000313" key="3">
    <source>
        <dbReference type="EMBL" id="SME98881.1"/>
    </source>
</evidence>
<accession>A0A1Y6B8U9</accession>
<dbReference type="RefSeq" id="WP_085274913.1">
    <property type="nucleotide sequence ID" value="NZ_FXAG01000002.1"/>
</dbReference>
<evidence type="ECO:0000256" key="2">
    <source>
        <dbReference type="SAM" id="Phobius"/>
    </source>
</evidence>
<gene>
    <name evidence="3" type="ORF">SAMN02745746_00557</name>
</gene>
<proteinExistence type="predicted"/>
<evidence type="ECO:0000256" key="1">
    <source>
        <dbReference type="SAM" id="MobiDB-lite"/>
    </source>
</evidence>
<dbReference type="Proteomes" id="UP000192920">
    <property type="component" value="Unassembled WGS sequence"/>
</dbReference>
<keyword evidence="2" id="KW-1133">Transmembrane helix</keyword>
<feature type="region of interest" description="Disordered" evidence="1">
    <location>
        <begin position="33"/>
        <end position="85"/>
    </location>
</feature>
<sequence length="85" mass="9533">MDIFHSTWFWVVVIGAPLVSVIGTLARLAHKEPPIKLPPGVVPQPYKFDDEEEGEDDDWGKKPEPAAGEKKNETEGQKKDSDHPR</sequence>
<keyword evidence="2" id="KW-0472">Membrane</keyword>
<keyword evidence="4" id="KW-1185">Reference proteome</keyword>
<dbReference type="AlphaFoldDB" id="A0A1Y6B8U9"/>
<feature type="compositionally biased region" description="Acidic residues" evidence="1">
    <location>
        <begin position="49"/>
        <end position="58"/>
    </location>
</feature>
<organism evidence="3 4">
    <name type="scientific">Pseudogulbenkiania subflava DSM 22618</name>
    <dbReference type="NCBI Taxonomy" id="1123014"/>
    <lineage>
        <taxon>Bacteria</taxon>
        <taxon>Pseudomonadati</taxon>
        <taxon>Pseudomonadota</taxon>
        <taxon>Betaproteobacteria</taxon>
        <taxon>Neisseriales</taxon>
        <taxon>Chromobacteriaceae</taxon>
        <taxon>Pseudogulbenkiania</taxon>
    </lineage>
</organism>
<protein>
    <submittedName>
        <fullName evidence="3">Uncharacterized protein</fullName>
    </submittedName>
</protein>